<reference evidence="1 2" key="1">
    <citation type="submission" date="2018-08" db="EMBL/GenBank/DDBJ databases">
        <title>Genomic investigation of the strawberry pathogen Phytophthora fragariae indicates pathogenicity is determined by transcriptional variation in three key races.</title>
        <authorList>
            <person name="Adams T.M."/>
            <person name="Armitage A.D."/>
            <person name="Sobczyk M.K."/>
            <person name="Bates H.J."/>
            <person name="Dunwell J.M."/>
            <person name="Nellist C.F."/>
            <person name="Harrison R.J."/>
        </authorList>
    </citation>
    <scope>NUCLEOTIDE SEQUENCE [LARGE SCALE GENOMIC DNA]</scope>
    <source>
        <strain evidence="1 2">SCRP333</strain>
    </source>
</reference>
<keyword evidence="2" id="KW-1185">Reference proteome</keyword>
<evidence type="ECO:0000313" key="2">
    <source>
        <dbReference type="Proteomes" id="UP000434957"/>
    </source>
</evidence>
<dbReference type="Proteomes" id="UP000434957">
    <property type="component" value="Unassembled WGS sequence"/>
</dbReference>
<dbReference type="AlphaFoldDB" id="A0A6A4FEK3"/>
<gene>
    <name evidence="1" type="ORF">PR003_g10042</name>
</gene>
<protein>
    <submittedName>
        <fullName evidence="1">Uncharacterized protein</fullName>
    </submittedName>
</protein>
<dbReference type="EMBL" id="QXFT01000537">
    <property type="protein sequence ID" value="KAE9341314.1"/>
    <property type="molecule type" value="Genomic_DNA"/>
</dbReference>
<comment type="caution">
    <text evidence="1">The sequence shown here is derived from an EMBL/GenBank/DDBJ whole genome shotgun (WGS) entry which is preliminary data.</text>
</comment>
<proteinExistence type="predicted"/>
<organism evidence="1 2">
    <name type="scientific">Phytophthora rubi</name>
    <dbReference type="NCBI Taxonomy" id="129364"/>
    <lineage>
        <taxon>Eukaryota</taxon>
        <taxon>Sar</taxon>
        <taxon>Stramenopiles</taxon>
        <taxon>Oomycota</taxon>
        <taxon>Peronosporomycetes</taxon>
        <taxon>Peronosporales</taxon>
        <taxon>Peronosporaceae</taxon>
        <taxon>Phytophthora</taxon>
    </lineage>
</organism>
<accession>A0A6A4FEK3</accession>
<name>A0A6A4FEK3_9STRA</name>
<evidence type="ECO:0000313" key="1">
    <source>
        <dbReference type="EMBL" id="KAE9341314.1"/>
    </source>
</evidence>
<sequence length="136" mass="15401">GRFHRSHLLRDLDHDGSLFNHGLGRLDVGLGGGLLLLPPCFLGLDHRSHDDRIGRFHRIHLLRDLDHDGSLFNHGLGRLDVGLGGGLLLLPPCFLGLGHRSLNDRLGRFHRSHLLRDLLDWTSTRRHQRNCSQQQA</sequence>
<feature type="non-terminal residue" evidence="1">
    <location>
        <position position="1"/>
    </location>
</feature>